<evidence type="ECO:0000313" key="1">
    <source>
        <dbReference type="EMBL" id="KAF2764784.1"/>
    </source>
</evidence>
<dbReference type="AlphaFoldDB" id="A0A6G1KXL1"/>
<gene>
    <name evidence="1" type="ORF">EJ03DRAFT_357408</name>
</gene>
<dbReference type="EMBL" id="ML995910">
    <property type="protein sequence ID" value="KAF2764784.1"/>
    <property type="molecule type" value="Genomic_DNA"/>
</dbReference>
<evidence type="ECO:0000313" key="2">
    <source>
        <dbReference type="Proteomes" id="UP000799436"/>
    </source>
</evidence>
<sequence length="227" mass="26781">MTSITRSNADMKHGWEVFPFFDLPRELRGYIYLMIGTKAGRPRKCSESPDSYLTLLGVPEPRVRRVSKQFSDEYNEELALRGPEISLGVDGNIWRRYQGLWEDVTCPIFKAFAYEVESIELEFYGRRRRDYDNMSVVFRYLQRNVDVLMDELPKLKRIKFTATMSAEQWADAHTWYSVADMLSYFDFNNHKDPKYTDLTIECDLRLWSHLFNLVTPARYYEGTASAE</sequence>
<accession>A0A6G1KXL1</accession>
<organism evidence="1 2">
    <name type="scientific">Teratosphaeria nubilosa</name>
    <dbReference type="NCBI Taxonomy" id="161662"/>
    <lineage>
        <taxon>Eukaryota</taxon>
        <taxon>Fungi</taxon>
        <taxon>Dikarya</taxon>
        <taxon>Ascomycota</taxon>
        <taxon>Pezizomycotina</taxon>
        <taxon>Dothideomycetes</taxon>
        <taxon>Dothideomycetidae</taxon>
        <taxon>Mycosphaerellales</taxon>
        <taxon>Teratosphaeriaceae</taxon>
        <taxon>Teratosphaeria</taxon>
    </lineage>
</organism>
<name>A0A6G1KXL1_9PEZI</name>
<reference evidence="1" key="1">
    <citation type="journal article" date="2020" name="Stud. Mycol.">
        <title>101 Dothideomycetes genomes: a test case for predicting lifestyles and emergence of pathogens.</title>
        <authorList>
            <person name="Haridas S."/>
            <person name="Albert R."/>
            <person name="Binder M."/>
            <person name="Bloem J."/>
            <person name="Labutti K."/>
            <person name="Salamov A."/>
            <person name="Andreopoulos B."/>
            <person name="Baker S."/>
            <person name="Barry K."/>
            <person name="Bills G."/>
            <person name="Bluhm B."/>
            <person name="Cannon C."/>
            <person name="Castanera R."/>
            <person name="Culley D."/>
            <person name="Daum C."/>
            <person name="Ezra D."/>
            <person name="Gonzalez J."/>
            <person name="Henrissat B."/>
            <person name="Kuo A."/>
            <person name="Liang C."/>
            <person name="Lipzen A."/>
            <person name="Lutzoni F."/>
            <person name="Magnuson J."/>
            <person name="Mondo S."/>
            <person name="Nolan M."/>
            <person name="Ohm R."/>
            <person name="Pangilinan J."/>
            <person name="Park H.-J."/>
            <person name="Ramirez L."/>
            <person name="Alfaro M."/>
            <person name="Sun H."/>
            <person name="Tritt A."/>
            <person name="Yoshinaga Y."/>
            <person name="Zwiers L.-H."/>
            <person name="Turgeon B."/>
            <person name="Goodwin S."/>
            <person name="Spatafora J."/>
            <person name="Crous P."/>
            <person name="Grigoriev I."/>
        </authorList>
    </citation>
    <scope>NUCLEOTIDE SEQUENCE</scope>
    <source>
        <strain evidence="1">CBS 116005</strain>
    </source>
</reference>
<dbReference type="OrthoDB" id="5314997at2759"/>
<protein>
    <submittedName>
        <fullName evidence="1">Uncharacterized protein</fullName>
    </submittedName>
</protein>
<proteinExistence type="predicted"/>
<dbReference type="Proteomes" id="UP000799436">
    <property type="component" value="Unassembled WGS sequence"/>
</dbReference>
<keyword evidence="2" id="KW-1185">Reference proteome</keyword>